<evidence type="ECO:0000256" key="1">
    <source>
        <dbReference type="ARBA" id="ARBA00006047"/>
    </source>
</evidence>
<dbReference type="SUPFAM" id="SSF53756">
    <property type="entry name" value="UDP-Glycosyltransferase/glycogen phosphorylase"/>
    <property type="match status" value="1"/>
</dbReference>
<keyword evidence="4" id="KW-1185">Reference proteome</keyword>
<dbReference type="SUPFAM" id="SSF48452">
    <property type="entry name" value="TPR-like"/>
    <property type="match status" value="1"/>
</dbReference>
<evidence type="ECO:0000256" key="2">
    <source>
        <dbReference type="SAM" id="MobiDB-lite"/>
    </source>
</evidence>
<dbReference type="Gene3D" id="1.25.40.10">
    <property type="entry name" value="Tetratricopeptide repeat domain"/>
    <property type="match status" value="1"/>
</dbReference>
<evidence type="ECO:0000313" key="3">
    <source>
        <dbReference type="EMBL" id="WKA12998.1"/>
    </source>
</evidence>
<dbReference type="InterPro" id="IPR000811">
    <property type="entry name" value="Glyco_trans_35"/>
</dbReference>
<sequence length="314" mass="34515">MKIAPDLPLDGSPSSLNDVPTESTDGSGLTTNEPSTDPEIEEALRTAGLLSDSPPNSPHQEAKGLNDEDDLLKENREGLDNTFDMDSHLELDIYGENHPTVASVVVRLADLYNKVGKLRESKSYYENALRFYGKPNPGIPSEEIASGLIDTSAIFEPMNELEQALKLLQKALKIYDSCKNVEHLSRAKSISCQNSKVQVNGAASIIAKGKDKKLPHLQLYSLVKIMKHPIAYGKAPLLTGILNAACSCIDNPSYDNTILASLQDITSRFKERKYGGLWQWSEFPNKIAVQSNDRHPTLAIPELTRLLMNDEGLG</sequence>
<dbReference type="PANTHER" id="PTHR46284:SF1">
    <property type="entry name" value="PROTEIN KINESIN LIGHT CHAIN-RELATED 2"/>
    <property type="match status" value="1"/>
</dbReference>
<protein>
    <submittedName>
        <fullName evidence="3">Uncharacterized protein</fullName>
    </submittedName>
</protein>
<proteinExistence type="inferred from homology"/>
<accession>A0ABY9DZ16</accession>
<dbReference type="InterPro" id="IPR011990">
    <property type="entry name" value="TPR-like_helical_dom_sf"/>
</dbReference>
<dbReference type="EMBL" id="CP126666">
    <property type="protein sequence ID" value="WKA12998.1"/>
    <property type="molecule type" value="Genomic_DNA"/>
</dbReference>
<feature type="compositionally biased region" description="Basic and acidic residues" evidence="2">
    <location>
        <begin position="60"/>
        <end position="69"/>
    </location>
</feature>
<organism evidence="3 4">
    <name type="scientific">Vitis vinifera</name>
    <name type="common">Grape</name>
    <dbReference type="NCBI Taxonomy" id="29760"/>
    <lineage>
        <taxon>Eukaryota</taxon>
        <taxon>Viridiplantae</taxon>
        <taxon>Streptophyta</taxon>
        <taxon>Embryophyta</taxon>
        <taxon>Tracheophyta</taxon>
        <taxon>Spermatophyta</taxon>
        <taxon>Magnoliopsida</taxon>
        <taxon>eudicotyledons</taxon>
        <taxon>Gunneridae</taxon>
        <taxon>Pentapetalae</taxon>
        <taxon>rosids</taxon>
        <taxon>Vitales</taxon>
        <taxon>Vitaceae</taxon>
        <taxon>Viteae</taxon>
        <taxon>Vitis</taxon>
    </lineage>
</organism>
<name>A0ABY9DZ16_VITVI</name>
<feature type="region of interest" description="Disordered" evidence="2">
    <location>
        <begin position="1"/>
        <end position="69"/>
    </location>
</feature>
<comment type="similarity">
    <text evidence="1">Belongs to the glycogen phosphorylase family.</text>
</comment>
<evidence type="ECO:0000313" key="4">
    <source>
        <dbReference type="Proteomes" id="UP001227230"/>
    </source>
</evidence>
<dbReference type="Gene3D" id="3.40.50.2000">
    <property type="entry name" value="Glycogen Phosphorylase B"/>
    <property type="match status" value="1"/>
</dbReference>
<dbReference type="Proteomes" id="UP001227230">
    <property type="component" value="Chromosome 19"/>
</dbReference>
<feature type="compositionally biased region" description="Polar residues" evidence="2">
    <location>
        <begin position="12"/>
        <end position="35"/>
    </location>
</feature>
<dbReference type="PANTHER" id="PTHR46284">
    <property type="entry name" value="PROTEIN KINESIN LIGHT CHAIN-RELATED 3"/>
    <property type="match status" value="1"/>
</dbReference>
<gene>
    <name evidence="3" type="ORF">VitviT2T_030337</name>
</gene>
<reference evidence="3 4" key="1">
    <citation type="journal article" date="2023" name="Hortic Res">
        <title>The complete reference genome for grapevine (Vitis vinifera L.) genetics and breeding.</title>
        <authorList>
            <person name="Shi X."/>
            <person name="Cao S."/>
            <person name="Wang X."/>
            <person name="Huang S."/>
            <person name="Wang Y."/>
            <person name="Liu Z."/>
            <person name="Liu W."/>
            <person name="Leng X."/>
            <person name="Peng Y."/>
            <person name="Wang N."/>
            <person name="Wang Y."/>
            <person name="Ma Z."/>
            <person name="Xu X."/>
            <person name="Zhang F."/>
            <person name="Xue H."/>
            <person name="Zhong H."/>
            <person name="Wang Y."/>
            <person name="Zhang K."/>
            <person name="Velt A."/>
            <person name="Avia K."/>
            <person name="Holtgrawe D."/>
            <person name="Grimplet J."/>
            <person name="Matus J.T."/>
            <person name="Ware D."/>
            <person name="Wu X."/>
            <person name="Wang H."/>
            <person name="Liu C."/>
            <person name="Fang Y."/>
            <person name="Rustenholz C."/>
            <person name="Cheng Z."/>
            <person name="Xiao H."/>
            <person name="Zhou Y."/>
        </authorList>
    </citation>
    <scope>NUCLEOTIDE SEQUENCE [LARGE SCALE GENOMIC DNA]</scope>
    <source>
        <strain evidence="4">cv. Pinot noir / PN40024</strain>
        <tissue evidence="3">Leaf</tissue>
    </source>
</reference>
<dbReference type="Pfam" id="PF00343">
    <property type="entry name" value="Phosphorylase"/>
    <property type="match status" value="1"/>
</dbReference>